<evidence type="ECO:0000313" key="2">
    <source>
        <dbReference type="Proteomes" id="UP001623660"/>
    </source>
</evidence>
<evidence type="ECO:0000313" key="1">
    <source>
        <dbReference type="EMBL" id="MFL0196996.1"/>
    </source>
</evidence>
<reference evidence="1 2" key="1">
    <citation type="submission" date="2024-11" db="EMBL/GenBank/DDBJ databases">
        <authorList>
            <person name="Heng Y.C."/>
            <person name="Lim A.C.H."/>
            <person name="Lee J.K.Y."/>
            <person name="Kittelmann S."/>
        </authorList>
    </citation>
    <scope>NUCLEOTIDE SEQUENCE [LARGE SCALE GENOMIC DNA]</scope>
    <source>
        <strain evidence="1 2">WILCCON 0269</strain>
    </source>
</reference>
<name>A0ABW8SNR4_9CLOT</name>
<proteinExistence type="predicted"/>
<gene>
    <name evidence="1" type="ORF">ACJDU8_15725</name>
</gene>
<organism evidence="1 2">
    <name type="scientific">Candidatus Clostridium eludens</name>
    <dbReference type="NCBI Taxonomy" id="3381663"/>
    <lineage>
        <taxon>Bacteria</taxon>
        <taxon>Bacillati</taxon>
        <taxon>Bacillota</taxon>
        <taxon>Clostridia</taxon>
        <taxon>Eubacteriales</taxon>
        <taxon>Clostridiaceae</taxon>
        <taxon>Clostridium</taxon>
    </lineage>
</organism>
<protein>
    <submittedName>
        <fullName evidence="1">CRISPR-associated protein Cas2</fullName>
    </submittedName>
</protein>
<dbReference type="Proteomes" id="UP001623660">
    <property type="component" value="Unassembled WGS sequence"/>
</dbReference>
<dbReference type="RefSeq" id="WP_406793101.1">
    <property type="nucleotide sequence ID" value="NZ_JBJHZX010000024.1"/>
</dbReference>
<keyword evidence="2" id="KW-1185">Reference proteome</keyword>
<accession>A0ABW8SNR4</accession>
<comment type="caution">
    <text evidence="1">The sequence shown here is derived from an EMBL/GenBank/DDBJ whole genome shotgun (WGS) entry which is preliminary data.</text>
</comment>
<dbReference type="EMBL" id="JBJHZX010000024">
    <property type="protein sequence ID" value="MFL0196996.1"/>
    <property type="molecule type" value="Genomic_DNA"/>
</dbReference>
<sequence>MTSKIITYDLCAPGQDYTDLIAEIKKYSRWSKITESSWLIDTDDSCVSIRDNLNKYLDSNDRIFVGELTGEAAWRNIICGSDGLKERLIWIKK</sequence>